<sequence length="59" mass="6758">MQNRRAVPLSCIYHGVVGRAAFKRLLFPMHFVILRIVYFLVKKVITDTVRKGIPAKECG</sequence>
<comment type="caution">
    <text evidence="1">The sequence shown here is derived from an EMBL/GenBank/DDBJ whole genome shotgun (WGS) entry which is preliminary data.</text>
</comment>
<protein>
    <submittedName>
        <fullName evidence="1">Uncharacterized protein</fullName>
    </submittedName>
</protein>
<evidence type="ECO:0000313" key="1">
    <source>
        <dbReference type="EMBL" id="RGI96723.1"/>
    </source>
</evidence>
<gene>
    <name evidence="1" type="ORF">DXD79_28860</name>
</gene>
<evidence type="ECO:0000313" key="2">
    <source>
        <dbReference type="Proteomes" id="UP000263014"/>
    </source>
</evidence>
<organism evidence="1 2">
    <name type="scientific">Hungatella hathewayi</name>
    <dbReference type="NCBI Taxonomy" id="154046"/>
    <lineage>
        <taxon>Bacteria</taxon>
        <taxon>Bacillati</taxon>
        <taxon>Bacillota</taxon>
        <taxon>Clostridia</taxon>
        <taxon>Lachnospirales</taxon>
        <taxon>Lachnospiraceae</taxon>
        <taxon>Hungatella</taxon>
    </lineage>
</organism>
<dbReference type="AlphaFoldDB" id="A0A374NYD8"/>
<dbReference type="EMBL" id="QSON01000022">
    <property type="protein sequence ID" value="RGI96723.1"/>
    <property type="molecule type" value="Genomic_DNA"/>
</dbReference>
<dbReference type="Proteomes" id="UP000263014">
    <property type="component" value="Unassembled WGS sequence"/>
</dbReference>
<accession>A0A374NYD8</accession>
<name>A0A374NYD8_9FIRM</name>
<proteinExistence type="predicted"/>
<reference evidence="1 2" key="1">
    <citation type="submission" date="2018-08" db="EMBL/GenBank/DDBJ databases">
        <title>A genome reference for cultivated species of the human gut microbiota.</title>
        <authorList>
            <person name="Zou Y."/>
            <person name="Xue W."/>
            <person name="Luo G."/>
        </authorList>
    </citation>
    <scope>NUCLEOTIDE SEQUENCE [LARGE SCALE GENOMIC DNA]</scope>
    <source>
        <strain evidence="1 2">TM09-12</strain>
    </source>
</reference>